<accession>A0AAF0UV04</accession>
<comment type="subcellular location">
    <subcellularLocation>
        <location evidence="1">Membrane</location>
    </subcellularLocation>
</comment>
<comment type="similarity">
    <text evidence="2">Belongs to the GPAT/DAPAT family.</text>
</comment>
<keyword evidence="4" id="KW-0812">Transmembrane</keyword>
<evidence type="ECO:0000256" key="7">
    <source>
        <dbReference type="ARBA" id="ARBA00023315"/>
    </source>
</evidence>
<dbReference type="AlphaFoldDB" id="A0AAF0UV04"/>
<dbReference type="PANTHER" id="PTHR15486">
    <property type="entry name" value="ANCIENT UBIQUITOUS PROTEIN"/>
    <property type="match status" value="1"/>
</dbReference>
<evidence type="ECO:0000256" key="1">
    <source>
        <dbReference type="ARBA" id="ARBA00004370"/>
    </source>
</evidence>
<reference evidence="9" key="1">
    <citation type="submission" date="2023-08" db="EMBL/GenBank/DDBJ databases">
        <title>A de novo genome assembly of Solanum verrucosum Schlechtendal, a Mexican diploid species geographically isolated from the other diploid A-genome species in potato relatives.</title>
        <authorList>
            <person name="Hosaka K."/>
        </authorList>
    </citation>
    <scope>NUCLEOTIDE SEQUENCE</scope>
    <source>
        <tissue evidence="9">Young leaves</tissue>
    </source>
</reference>
<dbReference type="InterPro" id="IPR056462">
    <property type="entry name" value="HAD_RAM2/GPAT1-8"/>
</dbReference>
<keyword evidence="7" id="KW-0012">Acyltransferase</keyword>
<dbReference type="Pfam" id="PF23270">
    <property type="entry name" value="HAD_RAM2_N"/>
    <property type="match status" value="1"/>
</dbReference>
<organism evidence="9 10">
    <name type="scientific">Solanum verrucosum</name>
    <dbReference type="NCBI Taxonomy" id="315347"/>
    <lineage>
        <taxon>Eukaryota</taxon>
        <taxon>Viridiplantae</taxon>
        <taxon>Streptophyta</taxon>
        <taxon>Embryophyta</taxon>
        <taxon>Tracheophyta</taxon>
        <taxon>Spermatophyta</taxon>
        <taxon>Magnoliopsida</taxon>
        <taxon>eudicotyledons</taxon>
        <taxon>Gunneridae</taxon>
        <taxon>Pentapetalae</taxon>
        <taxon>asterids</taxon>
        <taxon>lamiids</taxon>
        <taxon>Solanales</taxon>
        <taxon>Solanaceae</taxon>
        <taxon>Solanoideae</taxon>
        <taxon>Solaneae</taxon>
        <taxon>Solanum</taxon>
    </lineage>
</organism>
<evidence type="ECO:0000259" key="8">
    <source>
        <dbReference type="Pfam" id="PF23270"/>
    </source>
</evidence>
<gene>
    <name evidence="9" type="ORF">MTR67_045639</name>
</gene>
<dbReference type="GO" id="GO:0016020">
    <property type="term" value="C:membrane"/>
    <property type="evidence" value="ECO:0007669"/>
    <property type="project" value="UniProtKB-SubCell"/>
</dbReference>
<keyword evidence="10" id="KW-1185">Reference proteome</keyword>
<dbReference type="Proteomes" id="UP001234989">
    <property type="component" value="Chromosome 10"/>
</dbReference>
<keyword evidence="6" id="KW-0472">Membrane</keyword>
<keyword evidence="5" id="KW-1133">Transmembrane helix</keyword>
<proteinExistence type="inferred from homology"/>
<dbReference type="PANTHER" id="PTHR15486:SF67">
    <property type="entry name" value="GLYCEROL-3-PHOSPHATE 2-O-ACYLTRANSFERASE 6-LIKE"/>
    <property type="match status" value="1"/>
</dbReference>
<dbReference type="GO" id="GO:0090447">
    <property type="term" value="F:glycerol-3-phosphate 2-O-acyltransferase activity"/>
    <property type="evidence" value="ECO:0007669"/>
    <property type="project" value="TreeGrafter"/>
</dbReference>
<dbReference type="GO" id="GO:0010143">
    <property type="term" value="P:cutin biosynthetic process"/>
    <property type="evidence" value="ECO:0007669"/>
    <property type="project" value="TreeGrafter"/>
</dbReference>
<dbReference type="EMBL" id="CP133621">
    <property type="protein sequence ID" value="WMV52254.1"/>
    <property type="molecule type" value="Genomic_DNA"/>
</dbReference>
<keyword evidence="3" id="KW-0808">Transferase</keyword>
<evidence type="ECO:0000256" key="2">
    <source>
        <dbReference type="ARBA" id="ARBA00007937"/>
    </source>
</evidence>
<feature type="domain" description="Glycerol-3-phosphate acyltransferase RAM2/GPAT1-8 HAD-like" evidence="8">
    <location>
        <begin position="33"/>
        <end position="94"/>
    </location>
</feature>
<evidence type="ECO:0000313" key="9">
    <source>
        <dbReference type="EMBL" id="WMV52254.1"/>
    </source>
</evidence>
<evidence type="ECO:0000313" key="10">
    <source>
        <dbReference type="Proteomes" id="UP001234989"/>
    </source>
</evidence>
<evidence type="ECO:0000256" key="5">
    <source>
        <dbReference type="ARBA" id="ARBA00022989"/>
    </source>
</evidence>
<evidence type="ECO:0000256" key="6">
    <source>
        <dbReference type="ARBA" id="ARBA00023136"/>
    </source>
</evidence>
<name>A0AAF0UV04_SOLVR</name>
<evidence type="ECO:0000256" key="3">
    <source>
        <dbReference type="ARBA" id="ARBA00022679"/>
    </source>
</evidence>
<protein>
    <recommendedName>
        <fullName evidence="8">Glycerol-3-phosphate acyltransferase RAM2/GPAT1-8 HAD-like domain-containing protein</fullName>
    </recommendedName>
</protein>
<evidence type="ECO:0000256" key="4">
    <source>
        <dbReference type="ARBA" id="ARBA00022692"/>
    </source>
</evidence>
<dbReference type="GO" id="GO:0016791">
    <property type="term" value="F:phosphatase activity"/>
    <property type="evidence" value="ECO:0007669"/>
    <property type="project" value="TreeGrafter"/>
</dbReference>
<sequence length="103" mass="11530">MKVSDIESAARAVLPKFYSEDLHPESWRVFSSCGTEIETYKGRTTGFVRSPGVLVGKKKADALKRTFGETQPEIGLGDRDTDIPFVTLCKEVFILCFNIDRVI</sequence>